<organism evidence="2 3">
    <name type="scientific">Penicillium oxalicum (strain 114-2 / CGMCC 5302)</name>
    <name type="common">Penicillium decumbens</name>
    <dbReference type="NCBI Taxonomy" id="933388"/>
    <lineage>
        <taxon>Eukaryota</taxon>
        <taxon>Fungi</taxon>
        <taxon>Dikarya</taxon>
        <taxon>Ascomycota</taxon>
        <taxon>Pezizomycotina</taxon>
        <taxon>Eurotiomycetes</taxon>
        <taxon>Eurotiomycetidae</taxon>
        <taxon>Eurotiales</taxon>
        <taxon>Aspergillaceae</taxon>
        <taxon>Penicillium</taxon>
    </lineage>
</organism>
<dbReference type="EMBL" id="KB644411">
    <property type="protein sequence ID" value="EPS28775.1"/>
    <property type="molecule type" value="Genomic_DNA"/>
</dbReference>
<protein>
    <submittedName>
        <fullName evidence="2">Uncharacterized protein</fullName>
    </submittedName>
</protein>
<proteinExistence type="predicted"/>
<keyword evidence="3" id="KW-1185">Reference proteome</keyword>
<evidence type="ECO:0000256" key="1">
    <source>
        <dbReference type="SAM" id="MobiDB-lite"/>
    </source>
</evidence>
<dbReference type="AlphaFoldDB" id="S7ZDP5"/>
<feature type="compositionally biased region" description="Basic and acidic residues" evidence="1">
    <location>
        <begin position="212"/>
        <end position="236"/>
    </location>
</feature>
<evidence type="ECO:0000313" key="3">
    <source>
        <dbReference type="Proteomes" id="UP000019376"/>
    </source>
</evidence>
<accession>S7ZDP5</accession>
<name>S7ZDP5_PENO1</name>
<sequence length="236" mass="27085">MTPSRVYLGLRLTQWNIQNQPHSSCSLYPRMGHDLYTLSTRMGIKAHYRWAEGTWRWYGIYDPERLGLRRAIAIYAETRLYSTVESTYSLLNCTCLFMLPVSPLSKGYSGKEGKVVPRRQLVTPARGHVESARETRSVHLRAASQSSKEHEVRVPDDWTLESDGTVRDSRHDRRMQHPQTAIVGWRPKRDMCRTASLAPLQAHLSGTCVSGDEARPRLSQRRQEGRNGERIGRVPR</sequence>
<feature type="compositionally biased region" description="Basic and acidic residues" evidence="1">
    <location>
        <begin position="127"/>
        <end position="137"/>
    </location>
</feature>
<evidence type="ECO:0000313" key="2">
    <source>
        <dbReference type="EMBL" id="EPS28775.1"/>
    </source>
</evidence>
<dbReference type="Proteomes" id="UP000019376">
    <property type="component" value="Unassembled WGS sequence"/>
</dbReference>
<gene>
    <name evidence="2" type="ORF">PDE_03721</name>
</gene>
<feature type="region of interest" description="Disordered" evidence="1">
    <location>
        <begin position="207"/>
        <end position="236"/>
    </location>
</feature>
<reference evidence="2 3" key="1">
    <citation type="journal article" date="2013" name="PLoS ONE">
        <title>Genomic and secretomic analyses reveal unique features of the lignocellulolytic enzyme system of Penicillium decumbens.</title>
        <authorList>
            <person name="Liu G."/>
            <person name="Zhang L."/>
            <person name="Wei X."/>
            <person name="Zou G."/>
            <person name="Qin Y."/>
            <person name="Ma L."/>
            <person name="Li J."/>
            <person name="Zheng H."/>
            <person name="Wang S."/>
            <person name="Wang C."/>
            <person name="Xun L."/>
            <person name="Zhao G.-P."/>
            <person name="Zhou Z."/>
            <person name="Qu Y."/>
        </authorList>
    </citation>
    <scope>NUCLEOTIDE SEQUENCE [LARGE SCALE GENOMIC DNA]</scope>
    <source>
        <strain evidence="3">114-2 / CGMCC 5302</strain>
    </source>
</reference>
<dbReference type="HOGENOM" id="CLU_1175778_0_0_1"/>
<feature type="region of interest" description="Disordered" evidence="1">
    <location>
        <begin position="125"/>
        <end position="154"/>
    </location>
</feature>